<keyword evidence="11" id="KW-0732">Signal</keyword>
<dbReference type="GO" id="GO:0044718">
    <property type="term" value="P:siderophore transmembrane transport"/>
    <property type="evidence" value="ECO:0007669"/>
    <property type="project" value="TreeGrafter"/>
</dbReference>
<dbReference type="AlphaFoldDB" id="A0A4R6U439"/>
<feature type="chain" id="PRO_5020910115" evidence="11">
    <location>
        <begin position="34"/>
        <end position="712"/>
    </location>
</feature>
<dbReference type="InterPro" id="IPR000531">
    <property type="entry name" value="Beta-barrel_TonB"/>
</dbReference>
<organism evidence="14 15">
    <name type="scientific">Thiopseudomonas denitrificans</name>
    <dbReference type="NCBI Taxonomy" id="1501432"/>
    <lineage>
        <taxon>Bacteria</taxon>
        <taxon>Pseudomonadati</taxon>
        <taxon>Pseudomonadota</taxon>
        <taxon>Gammaproteobacteria</taxon>
        <taxon>Pseudomonadales</taxon>
        <taxon>Pseudomonadaceae</taxon>
        <taxon>Thiopseudomonas</taxon>
    </lineage>
</organism>
<reference evidence="14 15" key="1">
    <citation type="submission" date="2019-03" db="EMBL/GenBank/DDBJ databases">
        <title>Genomic Encyclopedia of Type Strains, Phase IV (KMG-IV): sequencing the most valuable type-strain genomes for metagenomic binning, comparative biology and taxonomic classification.</title>
        <authorList>
            <person name="Goeker M."/>
        </authorList>
    </citation>
    <scope>NUCLEOTIDE SEQUENCE [LARGE SCALE GENOMIC DNA]</scope>
    <source>
        <strain evidence="14 15">DSM 28679</strain>
    </source>
</reference>
<comment type="similarity">
    <text evidence="8 9">Belongs to the TonB-dependent receptor family.</text>
</comment>
<evidence type="ECO:0000259" key="12">
    <source>
        <dbReference type="Pfam" id="PF00593"/>
    </source>
</evidence>
<dbReference type="Pfam" id="PF07715">
    <property type="entry name" value="Plug"/>
    <property type="match status" value="1"/>
</dbReference>
<comment type="caution">
    <text evidence="14">The sequence shown here is derived from an EMBL/GenBank/DDBJ whole genome shotgun (WGS) entry which is preliminary data.</text>
</comment>
<dbReference type="NCBIfam" id="TIGR01778">
    <property type="entry name" value="TonB-copper"/>
    <property type="match status" value="1"/>
</dbReference>
<comment type="subcellular location">
    <subcellularLocation>
        <location evidence="1 8">Cell outer membrane</location>
        <topology evidence="1 8">Multi-pass membrane protein</topology>
    </subcellularLocation>
</comment>
<dbReference type="InterPro" id="IPR012910">
    <property type="entry name" value="Plug_dom"/>
</dbReference>
<dbReference type="InterPro" id="IPR039426">
    <property type="entry name" value="TonB-dep_rcpt-like"/>
</dbReference>
<evidence type="ECO:0000256" key="11">
    <source>
        <dbReference type="SAM" id="SignalP"/>
    </source>
</evidence>
<keyword evidence="2 8" id="KW-0813">Transport</keyword>
<evidence type="ECO:0000256" key="6">
    <source>
        <dbReference type="ARBA" id="ARBA00023136"/>
    </source>
</evidence>
<dbReference type="PROSITE" id="PS52016">
    <property type="entry name" value="TONB_DEPENDENT_REC_3"/>
    <property type="match status" value="1"/>
</dbReference>
<evidence type="ECO:0000256" key="4">
    <source>
        <dbReference type="ARBA" id="ARBA00022692"/>
    </source>
</evidence>
<evidence type="ECO:0000313" key="14">
    <source>
        <dbReference type="EMBL" id="TDQ39543.1"/>
    </source>
</evidence>
<evidence type="ECO:0000256" key="3">
    <source>
        <dbReference type="ARBA" id="ARBA00022452"/>
    </source>
</evidence>
<keyword evidence="14" id="KW-0675">Receptor</keyword>
<dbReference type="SUPFAM" id="SSF56935">
    <property type="entry name" value="Porins"/>
    <property type="match status" value="1"/>
</dbReference>
<evidence type="ECO:0000256" key="9">
    <source>
        <dbReference type="RuleBase" id="RU003357"/>
    </source>
</evidence>
<evidence type="ECO:0000256" key="8">
    <source>
        <dbReference type="PROSITE-ProRule" id="PRU01360"/>
    </source>
</evidence>
<name>A0A4R6U439_9GAMM</name>
<evidence type="ECO:0000256" key="10">
    <source>
        <dbReference type="SAM" id="MobiDB-lite"/>
    </source>
</evidence>
<accession>A0A4R6U439</accession>
<feature type="region of interest" description="Disordered" evidence="10">
    <location>
        <begin position="55"/>
        <end position="74"/>
    </location>
</feature>
<evidence type="ECO:0000256" key="1">
    <source>
        <dbReference type="ARBA" id="ARBA00004571"/>
    </source>
</evidence>
<evidence type="ECO:0000256" key="2">
    <source>
        <dbReference type="ARBA" id="ARBA00022448"/>
    </source>
</evidence>
<protein>
    <submittedName>
        <fullName evidence="14">Iron complex outermembrane receptor protein</fullName>
    </submittedName>
</protein>
<dbReference type="CDD" id="cd01347">
    <property type="entry name" value="ligand_gated_channel"/>
    <property type="match status" value="1"/>
</dbReference>
<feature type="domain" description="TonB-dependent receptor-like beta-barrel" evidence="12">
    <location>
        <begin position="214"/>
        <end position="672"/>
    </location>
</feature>
<keyword evidence="5 9" id="KW-0798">TonB box</keyword>
<keyword evidence="3 8" id="KW-1134">Transmembrane beta strand</keyword>
<gene>
    <name evidence="14" type="ORF">DFQ45_102240</name>
</gene>
<keyword evidence="6 8" id="KW-0472">Membrane</keyword>
<dbReference type="Proteomes" id="UP000294575">
    <property type="component" value="Unassembled WGS sequence"/>
</dbReference>
<evidence type="ECO:0000256" key="7">
    <source>
        <dbReference type="ARBA" id="ARBA00023237"/>
    </source>
</evidence>
<keyword evidence="4 8" id="KW-0812">Transmembrane</keyword>
<dbReference type="InterPro" id="IPR010100">
    <property type="entry name" value="TonB-dep_Cu_rcpt"/>
</dbReference>
<dbReference type="EMBL" id="SNYK01000002">
    <property type="protein sequence ID" value="TDQ39543.1"/>
    <property type="molecule type" value="Genomic_DNA"/>
</dbReference>
<dbReference type="Pfam" id="PF00593">
    <property type="entry name" value="TonB_dep_Rec_b-barrel"/>
    <property type="match status" value="1"/>
</dbReference>
<dbReference type="PANTHER" id="PTHR30069">
    <property type="entry name" value="TONB-DEPENDENT OUTER MEMBRANE RECEPTOR"/>
    <property type="match status" value="1"/>
</dbReference>
<dbReference type="Gene3D" id="2.40.170.20">
    <property type="entry name" value="TonB-dependent receptor, beta-barrel domain"/>
    <property type="match status" value="1"/>
</dbReference>
<keyword evidence="7 8" id="KW-0998">Cell outer membrane</keyword>
<dbReference type="GO" id="GO:0009279">
    <property type="term" value="C:cell outer membrane"/>
    <property type="evidence" value="ECO:0007669"/>
    <property type="project" value="UniProtKB-SubCell"/>
</dbReference>
<keyword evidence="15" id="KW-1185">Reference proteome</keyword>
<dbReference type="GO" id="GO:0015344">
    <property type="term" value="F:siderophore uptake transmembrane transporter activity"/>
    <property type="evidence" value="ECO:0007669"/>
    <property type="project" value="TreeGrafter"/>
</dbReference>
<evidence type="ECO:0000259" key="13">
    <source>
        <dbReference type="Pfam" id="PF07715"/>
    </source>
</evidence>
<feature type="signal peptide" evidence="11">
    <location>
        <begin position="1"/>
        <end position="33"/>
    </location>
</feature>
<dbReference type="InterPro" id="IPR036942">
    <property type="entry name" value="Beta-barrel_TonB_sf"/>
</dbReference>
<dbReference type="PANTHER" id="PTHR30069:SF49">
    <property type="entry name" value="OUTER MEMBRANE PROTEIN C"/>
    <property type="match status" value="1"/>
</dbReference>
<evidence type="ECO:0000313" key="15">
    <source>
        <dbReference type="Proteomes" id="UP000294575"/>
    </source>
</evidence>
<dbReference type="InterPro" id="IPR037066">
    <property type="entry name" value="Plug_dom_sf"/>
</dbReference>
<feature type="domain" description="TonB-dependent receptor plug" evidence="13">
    <location>
        <begin position="59"/>
        <end position="160"/>
    </location>
</feature>
<dbReference type="Gene3D" id="2.170.130.10">
    <property type="entry name" value="TonB-dependent receptor, plug domain"/>
    <property type="match status" value="1"/>
</dbReference>
<sequence>MQAPTGKSMQKFICNKQPLAVAVVLALAAQAQAHEHDHDQQTTRLPTSVVTGVAQSSPGTVVTDPKLPRQPVPASDAADYLKTIPGFSGMRSGGVNSDPSFRGMFGSRLKILSNGGEMLGACPNRMDSPSSYIAPETYDKLTVIKGPQSVQHGPGSYAAVVLFERGPEQFDEPGMRIDANVVAGSNNRWDRNLDAAIGNSQGYVRLMGQATRASDYKDGGRNKVPSRWDKWNAETALGWTPDDDTLLELTLGRGDGETRYGGRGMDGTRFLRENTALRFKKTNMSETWTAFEAQLYYNYADHIMANDKLRPAPLMPNGMPMAMATQVDRRTLGARVKSTWEWDDFELVAGMDAQTNWHRLRARYGSYPMNQPSVVRSHMEKDAEMNQLGVFGELTWALTERDRLIGGLRVDRHEATDEREYLEGRRNIPACPDVGTNLNCQPNPTANKKRTDTLPSGFIRHEHDMASLPATVYMGLGHSQRFPDYWELFSAANLSDGAGGYLPTAFKTVNPEKTTQLDFGFQYAQGPVELWASGYAGFIRDYILFSYKGANTTAHNVNARIMGAEIGGSHRFAPGWKADASLAYAWGKNSSDGRPLPQVAPMEARFGLGYERNDWSAGGLWRVVGKQSRVHEGYGNSIGKDFEKSSGFGVFSLNGAYRINSNWKFSAGIDNLFNKEYREHLNLDGVDIAGYSADSRMNEPGRIWWTRIDMSF</sequence>
<proteinExistence type="inferred from homology"/>
<evidence type="ECO:0000256" key="5">
    <source>
        <dbReference type="ARBA" id="ARBA00023077"/>
    </source>
</evidence>